<keyword evidence="1" id="KW-1015">Disulfide bond</keyword>
<feature type="transmembrane region" description="Helical" evidence="3">
    <location>
        <begin position="959"/>
        <end position="980"/>
    </location>
</feature>
<accession>A0A2W1BJ54</accession>
<keyword evidence="3" id="KW-0472">Membrane</keyword>
<evidence type="ECO:0000256" key="2">
    <source>
        <dbReference type="PROSITE-ProRule" id="PRU00059"/>
    </source>
</evidence>
<evidence type="ECO:0000256" key="3">
    <source>
        <dbReference type="SAM" id="Phobius"/>
    </source>
</evidence>
<dbReference type="SMART" id="SM00042">
    <property type="entry name" value="CUB"/>
    <property type="match status" value="1"/>
</dbReference>
<comment type="caution">
    <text evidence="2">Lacks conserved residue(s) required for the propagation of feature annotation.</text>
</comment>
<keyword evidence="3" id="KW-1133">Transmembrane helix</keyword>
<feature type="domain" description="CUB" evidence="4">
    <location>
        <begin position="282"/>
        <end position="402"/>
    </location>
</feature>
<reference evidence="5 6" key="1">
    <citation type="journal article" date="2017" name="BMC Biol.">
        <title>Genomic innovations, transcriptional plasticity and gene loss underlying the evolution and divergence of two highly polyphagous and invasive Helicoverpa pest species.</title>
        <authorList>
            <person name="Pearce S.L."/>
            <person name="Clarke D.F."/>
            <person name="East P.D."/>
            <person name="Elfekih S."/>
            <person name="Gordon K.H."/>
            <person name="Jermiin L.S."/>
            <person name="McGaughran A."/>
            <person name="Oakeshott J.G."/>
            <person name="Papanikolaou A."/>
            <person name="Perera O.P."/>
            <person name="Rane R.V."/>
            <person name="Richards S."/>
            <person name="Tay W.T."/>
            <person name="Walsh T.K."/>
            <person name="Anderson A."/>
            <person name="Anderson C.J."/>
            <person name="Asgari S."/>
            <person name="Board P.G."/>
            <person name="Bretschneider A."/>
            <person name="Campbell P.M."/>
            <person name="Chertemps T."/>
            <person name="Christeller J.T."/>
            <person name="Coppin C.W."/>
            <person name="Downes S.J."/>
            <person name="Duan G."/>
            <person name="Farnsworth C.A."/>
            <person name="Good R.T."/>
            <person name="Han L.B."/>
            <person name="Han Y.C."/>
            <person name="Hatje K."/>
            <person name="Horne I."/>
            <person name="Huang Y.P."/>
            <person name="Hughes D.S."/>
            <person name="Jacquin-Joly E."/>
            <person name="James W."/>
            <person name="Jhangiani S."/>
            <person name="Kollmar M."/>
            <person name="Kuwar S.S."/>
            <person name="Li S."/>
            <person name="Liu N.Y."/>
            <person name="Maibeche M.T."/>
            <person name="Miller J.R."/>
            <person name="Montagne N."/>
            <person name="Perry T."/>
            <person name="Qu J."/>
            <person name="Song S.V."/>
            <person name="Sutton G.G."/>
            <person name="Vogel H."/>
            <person name="Walenz B.P."/>
            <person name="Xu W."/>
            <person name="Zhang H.J."/>
            <person name="Zou Z."/>
            <person name="Batterham P."/>
            <person name="Edwards O.R."/>
            <person name="Feyereisen R."/>
            <person name="Gibbs R.A."/>
            <person name="Heckel D.G."/>
            <person name="McGrath A."/>
            <person name="Robin C."/>
            <person name="Scherer S.E."/>
            <person name="Worley K.C."/>
            <person name="Wu Y.D."/>
        </authorList>
    </citation>
    <scope>NUCLEOTIDE SEQUENCE [LARGE SCALE GENOMIC DNA]</scope>
    <source>
        <strain evidence="5">Harm_GR_Male_#8</strain>
        <tissue evidence="5">Whole organism</tissue>
    </source>
</reference>
<dbReference type="PANTHER" id="PTHR47537:SF3">
    <property type="entry name" value="CUB DOMAIN-CONTAINING PROTEIN"/>
    <property type="match status" value="1"/>
</dbReference>
<dbReference type="GO" id="GO:0005886">
    <property type="term" value="C:plasma membrane"/>
    <property type="evidence" value="ECO:0007669"/>
    <property type="project" value="TreeGrafter"/>
</dbReference>
<gene>
    <name evidence="5" type="primary">HaOG210511</name>
    <name evidence="5" type="ORF">B5X24_HaOG210511</name>
</gene>
<organism evidence="5 6">
    <name type="scientific">Helicoverpa armigera</name>
    <name type="common">Cotton bollworm</name>
    <name type="synonym">Heliothis armigera</name>
    <dbReference type="NCBI Taxonomy" id="29058"/>
    <lineage>
        <taxon>Eukaryota</taxon>
        <taxon>Metazoa</taxon>
        <taxon>Ecdysozoa</taxon>
        <taxon>Arthropoda</taxon>
        <taxon>Hexapoda</taxon>
        <taxon>Insecta</taxon>
        <taxon>Pterygota</taxon>
        <taxon>Neoptera</taxon>
        <taxon>Endopterygota</taxon>
        <taxon>Lepidoptera</taxon>
        <taxon>Glossata</taxon>
        <taxon>Ditrysia</taxon>
        <taxon>Noctuoidea</taxon>
        <taxon>Noctuidae</taxon>
        <taxon>Heliothinae</taxon>
        <taxon>Helicoverpa</taxon>
    </lineage>
</organism>
<dbReference type="Gene3D" id="2.60.120.290">
    <property type="entry name" value="Spermadhesin, CUB domain"/>
    <property type="match status" value="1"/>
</dbReference>
<sequence>MKFKDKEQAMLFMCACSCVFVRVPEGGANAKAAREGGGARCAVTARCTMRPPLPLLLLAACAACTAQIAWTPIFLDGSSQVDLWTQASTGCACPGGDGDECACCVRDGACPCGDVAPTRCAQCGLEQYCANMCNITIDSRVLKSKSGKTFGQIKSPSIEGPGACSYFLQPDAGQRVEIQLYRLVSVGKFNGTSCVGGWLQLGSASAVPAGGAAETRLCGANERYTPPVVLFADHGASTLEFRITEKTVRSQFLAFFSFTSLSNTQGVGFHPRGGSRIPHTDCDWLYQDVSCRGPGSCVLASPGYPGLYPPHRRCRYLFATNSVHTRVKIIFTSILLPRNHCTTDYLTLRAGSSPSASLLATLCSERTATLEHPGPNLLLEFNSGPLVPPYDYNGFIAKLEFIERIDSSGAPPTVVPASPPLAALTHHIQHADRIPVDSSGMTNEVSGGSGARVGCGATVRGYGPGGARSGHFDSRAGTWRAQCVIHLLGAPTDVVQVSLFNYNLRLQSCRSHIEILEGLHEFGGRGERDRSERGDRALLRVCGPAVREARDPAGRFLIRQAVTSKGANLTILVRRATSQTSDEEEFVDGAFAFHDEQHEGTASPDATCAATHYGLSSPAHGGVSAPSHHHIFWNIEERLLCTHRFIPAANQSVTIEIQRLERMWSAEPTGTAGAGGCRTACGDAGCECRSNTPLYYHDHVALVAGDGTHLSCLCGDFQVSFVSTGGCRTACGDAGCECRSNTPLFYHDHVALVAGDGTHLSCLCGDFQAAWLPVVVRSWTSVRLEYSVAHYTYASRGFDYAAAYSFNDDAMCGQRTYTTHSGEISSRNVSVTGSLNEFFYQQCTWVLDSNVERQLFIDITSEQDKSCGSWNITLHEWSGPGGGGPQDGGLAAAAGDLLYTFCARHKNHTYTLPWRLNTVVIRLVALSRQQPLYTIRWRSQVVRANTRLGPPTPAPAASAAANFISVTIYLLYYILCLPVLRL</sequence>
<dbReference type="InterPro" id="IPR053207">
    <property type="entry name" value="Non-NMDA_GluR_Accessory"/>
</dbReference>
<dbReference type="AlphaFoldDB" id="A0A2W1BJ54"/>
<dbReference type="PROSITE" id="PS01180">
    <property type="entry name" value="CUB"/>
    <property type="match status" value="1"/>
</dbReference>
<dbReference type="EMBL" id="KZ150148">
    <property type="protein sequence ID" value="PZC72866.1"/>
    <property type="molecule type" value="Genomic_DNA"/>
</dbReference>
<dbReference type="PANTHER" id="PTHR47537">
    <property type="entry name" value="CUBILIN"/>
    <property type="match status" value="1"/>
</dbReference>
<evidence type="ECO:0000313" key="6">
    <source>
        <dbReference type="Proteomes" id="UP000249218"/>
    </source>
</evidence>
<dbReference type="SUPFAM" id="SSF49854">
    <property type="entry name" value="Spermadhesin, CUB domain"/>
    <property type="match status" value="1"/>
</dbReference>
<evidence type="ECO:0000256" key="1">
    <source>
        <dbReference type="ARBA" id="ARBA00023157"/>
    </source>
</evidence>
<dbReference type="OrthoDB" id="10063988at2759"/>
<dbReference type="CDD" id="cd00041">
    <property type="entry name" value="CUB"/>
    <property type="match status" value="1"/>
</dbReference>
<dbReference type="Pfam" id="PF00431">
    <property type="entry name" value="CUB"/>
    <property type="match status" value="1"/>
</dbReference>
<dbReference type="InterPro" id="IPR000859">
    <property type="entry name" value="CUB_dom"/>
</dbReference>
<dbReference type="Proteomes" id="UP000249218">
    <property type="component" value="Unassembled WGS sequence"/>
</dbReference>
<evidence type="ECO:0000259" key="4">
    <source>
        <dbReference type="PROSITE" id="PS01180"/>
    </source>
</evidence>
<proteinExistence type="predicted"/>
<protein>
    <recommendedName>
        <fullName evidence="4">CUB domain-containing protein</fullName>
    </recommendedName>
</protein>
<name>A0A2W1BJ54_HELAM</name>
<keyword evidence="6" id="KW-1185">Reference proteome</keyword>
<dbReference type="InterPro" id="IPR035914">
    <property type="entry name" value="Sperma_CUB_dom_sf"/>
</dbReference>
<evidence type="ECO:0000313" key="5">
    <source>
        <dbReference type="EMBL" id="PZC72866.1"/>
    </source>
</evidence>
<keyword evidence="3" id="KW-0812">Transmembrane</keyword>